<evidence type="ECO:0000256" key="1">
    <source>
        <dbReference type="SAM" id="MobiDB-lite"/>
    </source>
</evidence>
<keyword evidence="2" id="KW-1133">Transmembrane helix</keyword>
<accession>A0A7C3QSS9</accession>
<dbReference type="InterPro" id="IPR006674">
    <property type="entry name" value="HD_domain"/>
</dbReference>
<feature type="region of interest" description="Disordered" evidence="1">
    <location>
        <begin position="525"/>
        <end position="544"/>
    </location>
</feature>
<dbReference type="Pfam" id="PF07698">
    <property type="entry name" value="7TM-7TMR_HD"/>
    <property type="match status" value="1"/>
</dbReference>
<dbReference type="SUPFAM" id="SSF109604">
    <property type="entry name" value="HD-domain/PDEase-like"/>
    <property type="match status" value="1"/>
</dbReference>
<dbReference type="PANTHER" id="PTHR36442:SF1">
    <property type="entry name" value="CYCLIC-DI-AMP PHOSPHODIESTERASE PGPH"/>
    <property type="match status" value="1"/>
</dbReference>
<feature type="transmembrane region" description="Helical" evidence="2">
    <location>
        <begin position="260"/>
        <end position="281"/>
    </location>
</feature>
<comment type="caution">
    <text evidence="4">The sequence shown here is derived from an EMBL/GenBank/DDBJ whole genome shotgun (WGS) entry which is preliminary data.</text>
</comment>
<dbReference type="InterPro" id="IPR011621">
    <property type="entry name" value="Metal-dep_PHydrolase_7TM_intra"/>
</dbReference>
<feature type="transmembrane region" description="Helical" evidence="2">
    <location>
        <begin position="180"/>
        <end position="196"/>
    </location>
</feature>
<dbReference type="InterPro" id="IPR003607">
    <property type="entry name" value="HD/PDEase_dom"/>
</dbReference>
<evidence type="ECO:0000256" key="2">
    <source>
        <dbReference type="SAM" id="Phobius"/>
    </source>
</evidence>
<dbReference type="SMART" id="SM00471">
    <property type="entry name" value="HDc"/>
    <property type="match status" value="1"/>
</dbReference>
<feature type="transmembrane region" description="Helical" evidence="2">
    <location>
        <begin position="43"/>
        <end position="64"/>
    </location>
</feature>
<dbReference type="InterPro" id="IPR006675">
    <property type="entry name" value="HDIG_dom"/>
</dbReference>
<dbReference type="NCBIfam" id="TIGR00277">
    <property type="entry name" value="HDIG"/>
    <property type="match status" value="1"/>
</dbReference>
<feature type="transmembrane region" description="Helical" evidence="2">
    <location>
        <begin position="84"/>
        <end position="104"/>
    </location>
</feature>
<feature type="transmembrane region" description="Helical" evidence="2">
    <location>
        <begin position="157"/>
        <end position="175"/>
    </location>
</feature>
<dbReference type="InterPro" id="IPR052722">
    <property type="entry name" value="PgpH_phosphodiesterase"/>
</dbReference>
<dbReference type="CDD" id="cd00077">
    <property type="entry name" value="HDc"/>
    <property type="match status" value="1"/>
</dbReference>
<keyword evidence="2" id="KW-0812">Transmembrane</keyword>
<sequence>MLSDTVSSRRSSRPMSDMKIRTMAKGLLQTGLSELKRKNRIPILLSSIVLFVGGIVWAFLPPILSPSSPPVSTALHQAAPATLPFLSGACLITLMTFFSIYSLAENLQNPPGAFEKINRKPSRHIFFSLIAATLLLTILPAPWINGTGSMINDPEENATLLSIPALTACILATLLLGKRVATILSVIIGVSLTVLLRSPSWTGFFIMVSGIFSTNAASLFKGRIGFIKSGLLTGVFLAIFSLSVHLFWNSGNRFDFIQSIISGLSAGLISTLAAIFFLPLMEKVFGALSDMALTELLDVNHPLLREFYLKAPGSYQHSMSLAYLSEAAAISIAENPKLARISAYFHDVGKMERPQYFIENQAAYNRHELLTPRMSALILIDHVRRGMDIGHRYRLPQIVIDAIPEHHGTRLMQFFYRKAFDQESEPHKMGPDSDFRYPGPKPHSKITAIIMLADAVEAAGRVLQRSSPTPSRIQGMIEDVFSDIIRDGQLDESPLTLEEIAVIKSTFTQILVSIYHHRIPYPKSLSPRSGERLPARKEGVLDAR</sequence>
<evidence type="ECO:0000259" key="3">
    <source>
        <dbReference type="SMART" id="SM00471"/>
    </source>
</evidence>
<keyword evidence="2" id="KW-0472">Membrane</keyword>
<organism evidence="4">
    <name type="scientific">Leptospirillum ferriphilum</name>
    <dbReference type="NCBI Taxonomy" id="178606"/>
    <lineage>
        <taxon>Bacteria</taxon>
        <taxon>Pseudomonadati</taxon>
        <taxon>Nitrospirota</taxon>
        <taxon>Nitrospiria</taxon>
        <taxon>Nitrospirales</taxon>
        <taxon>Nitrospiraceae</taxon>
        <taxon>Leptospirillum</taxon>
    </lineage>
</organism>
<gene>
    <name evidence="4" type="ORF">ENX03_00970</name>
</gene>
<dbReference type="Gene3D" id="1.10.3210.10">
    <property type="entry name" value="Hypothetical protein af1432"/>
    <property type="match status" value="1"/>
</dbReference>
<evidence type="ECO:0000313" key="4">
    <source>
        <dbReference type="EMBL" id="HFT92515.1"/>
    </source>
</evidence>
<feature type="domain" description="HD/PDEase" evidence="3">
    <location>
        <begin position="310"/>
        <end position="468"/>
    </location>
</feature>
<dbReference type="Pfam" id="PF01966">
    <property type="entry name" value="HD"/>
    <property type="match status" value="1"/>
</dbReference>
<feature type="transmembrane region" description="Helical" evidence="2">
    <location>
        <begin position="229"/>
        <end position="248"/>
    </location>
</feature>
<feature type="compositionally biased region" description="Basic and acidic residues" evidence="1">
    <location>
        <begin position="529"/>
        <end position="544"/>
    </location>
</feature>
<name>A0A7C3QSS9_9BACT</name>
<protein>
    <submittedName>
        <fullName evidence="4">HDIG domain-containing protein</fullName>
    </submittedName>
</protein>
<dbReference type="AlphaFoldDB" id="A0A7C3QSS9"/>
<dbReference type="PANTHER" id="PTHR36442">
    <property type="entry name" value="CYCLIC-DI-AMP PHOSPHODIESTERASE PGPH"/>
    <property type="match status" value="1"/>
</dbReference>
<reference evidence="4" key="1">
    <citation type="journal article" date="2020" name="mSystems">
        <title>Genome- and Community-Level Interaction Insights into Carbon Utilization and Element Cycling Functions of Hydrothermarchaeota in Hydrothermal Sediment.</title>
        <authorList>
            <person name="Zhou Z."/>
            <person name="Liu Y."/>
            <person name="Xu W."/>
            <person name="Pan J."/>
            <person name="Luo Z.H."/>
            <person name="Li M."/>
        </authorList>
    </citation>
    <scope>NUCLEOTIDE SEQUENCE [LARGE SCALE GENOMIC DNA]</scope>
    <source>
        <strain evidence="4">SpSt-902</strain>
    </source>
</reference>
<dbReference type="EMBL" id="DTMM01000018">
    <property type="protein sequence ID" value="HFT92515.1"/>
    <property type="molecule type" value="Genomic_DNA"/>
</dbReference>
<feature type="transmembrane region" description="Helical" evidence="2">
    <location>
        <begin position="125"/>
        <end position="145"/>
    </location>
</feature>
<proteinExistence type="predicted"/>